<evidence type="ECO:0000313" key="2">
    <source>
        <dbReference type="Proteomes" id="UP001501074"/>
    </source>
</evidence>
<organism evidence="1 2">
    <name type="scientific">Kineosporia mesophila</name>
    <dbReference type="NCBI Taxonomy" id="566012"/>
    <lineage>
        <taxon>Bacteria</taxon>
        <taxon>Bacillati</taxon>
        <taxon>Actinomycetota</taxon>
        <taxon>Actinomycetes</taxon>
        <taxon>Kineosporiales</taxon>
        <taxon>Kineosporiaceae</taxon>
        <taxon>Kineosporia</taxon>
    </lineage>
</organism>
<name>A0ABP6ZI52_9ACTN</name>
<keyword evidence="2" id="KW-1185">Reference proteome</keyword>
<dbReference type="Proteomes" id="UP001501074">
    <property type="component" value="Unassembled WGS sequence"/>
</dbReference>
<dbReference type="EMBL" id="BAAAZO010000003">
    <property type="protein sequence ID" value="GAA3609741.1"/>
    <property type="molecule type" value="Genomic_DNA"/>
</dbReference>
<accession>A0ABP6ZI52</accession>
<sequence length="408" mass="45293">MAEHRSEIAELRDRVEQVIRSWHGHESGRGGEAVIDYDCAPNDRLVTPAAGRLDVYEQFTDLSAQADALGTEAGDIADVLTSHRAYLGEMLGQRMPLGDYLRQTQGCGAGGWDEDYLLEVRDQAIKAVSDLGVQWGRDLDHQLNELEQPVTSDDAVEQIPATARALETVLRDLVHTSAPYEVRVEITDVDEYWAYWLDGAGPNVRLRFNRRNATFTQAQVRVFAMHELLGHAVQFASYAQVCATQDVPWVRLLSVNGPYQVMLEGLAQAMPLFLTPDDAQVVARVRLAHYLQLVRGELHTAINAGATVAECADHARARVPFWTSAAIGDILTDRGANPLLRSYLWSYSAGIDWWVNLADHADADTRKQALRDAYQRPLTPRHLHALWPDGPRLGGPGAAVRLRKPALP</sequence>
<protein>
    <recommendedName>
        <fullName evidence="3">DUF885 domain-containing protein</fullName>
    </recommendedName>
</protein>
<comment type="caution">
    <text evidence="1">The sequence shown here is derived from an EMBL/GenBank/DDBJ whole genome shotgun (WGS) entry which is preliminary data.</text>
</comment>
<gene>
    <name evidence="1" type="ORF">GCM10022223_27270</name>
</gene>
<proteinExistence type="predicted"/>
<evidence type="ECO:0008006" key="3">
    <source>
        <dbReference type="Google" id="ProtNLM"/>
    </source>
</evidence>
<dbReference type="RefSeq" id="WP_231487342.1">
    <property type="nucleotide sequence ID" value="NZ_BAAAZO010000003.1"/>
</dbReference>
<evidence type="ECO:0000313" key="1">
    <source>
        <dbReference type="EMBL" id="GAA3609741.1"/>
    </source>
</evidence>
<reference evidence="2" key="1">
    <citation type="journal article" date="2019" name="Int. J. Syst. Evol. Microbiol.">
        <title>The Global Catalogue of Microorganisms (GCM) 10K type strain sequencing project: providing services to taxonomists for standard genome sequencing and annotation.</title>
        <authorList>
            <consortium name="The Broad Institute Genomics Platform"/>
            <consortium name="The Broad Institute Genome Sequencing Center for Infectious Disease"/>
            <person name="Wu L."/>
            <person name="Ma J."/>
        </authorList>
    </citation>
    <scope>NUCLEOTIDE SEQUENCE [LARGE SCALE GENOMIC DNA]</scope>
    <source>
        <strain evidence="2">JCM 16902</strain>
    </source>
</reference>